<proteinExistence type="predicted"/>
<reference evidence="1 4" key="1">
    <citation type="journal article" date="2013" name="Genome Announc.">
        <title>Draft Genome Sequence of Desulfotignum phosphitoxidans DSM 13687 Strain FiPS-3.</title>
        <authorList>
            <person name="Poehlein A."/>
            <person name="Daniel R."/>
            <person name="Simeonova D.D."/>
        </authorList>
    </citation>
    <scope>NUCLEOTIDE SEQUENCE [LARGE SCALE GENOMIC DNA]</scope>
    <source>
        <strain evidence="1 4">DSM 13687</strain>
    </source>
</reference>
<dbReference type="NCBIfam" id="NF033593">
    <property type="entry name" value="transpos_ISNCY_1"/>
    <property type="match status" value="1"/>
</dbReference>
<organism evidence="1 4">
    <name type="scientific">Desulfotignum phosphitoxidans DSM 13687</name>
    <dbReference type="NCBI Taxonomy" id="1286635"/>
    <lineage>
        <taxon>Bacteria</taxon>
        <taxon>Pseudomonadati</taxon>
        <taxon>Thermodesulfobacteriota</taxon>
        <taxon>Desulfobacteria</taxon>
        <taxon>Desulfobacterales</taxon>
        <taxon>Desulfobacteraceae</taxon>
        <taxon>Desulfotignum</taxon>
    </lineage>
</organism>
<evidence type="ECO:0000313" key="3">
    <source>
        <dbReference type="EMBL" id="EMS80387.1"/>
    </source>
</evidence>
<evidence type="ECO:0000313" key="1">
    <source>
        <dbReference type="EMBL" id="EMS77543.1"/>
    </source>
</evidence>
<keyword evidence="4" id="KW-1185">Reference proteome</keyword>
<dbReference type="AlphaFoldDB" id="S0FR26"/>
<dbReference type="EMBL" id="APJX01000004">
    <property type="protein sequence ID" value="EMS79739.1"/>
    <property type="molecule type" value="Genomic_DNA"/>
</dbReference>
<gene>
    <name evidence="1" type="ORF">Dpo_14c00260</name>
    <name evidence="3" type="ORF">Dpo_2c00750</name>
    <name evidence="2" type="ORF">Dpo_4c02910</name>
</gene>
<evidence type="ECO:0000313" key="2">
    <source>
        <dbReference type="EMBL" id="EMS79739.1"/>
    </source>
</evidence>
<dbReference type="Proteomes" id="UP000014216">
    <property type="component" value="Unassembled WGS sequence"/>
</dbReference>
<name>S0FR26_9BACT</name>
<sequence length="333" mass="38394">MGRCDSFVVETDVHFPTDINLLFDAVRKMIQIAAIISQGIGTSMWRQSAYNIKKFKRLYRIVQRLKHSTSKDEKKKAKKARQIMDAHKAYIELAEKYILKAKSTIEMMESSDIINAVRAQELQTYINFALWQIDLIKRRVLQDEKIPHRDKIFSIFEPHTEWISKGKAGVPQELGLRVCILEDQYGFILHHRVMEKETDDKVAVAMVRSAQNKFSGLKGCSFDKGFYTPGNKMDLKKTLNILVLPKKGRCNKAECEEETAKDFIRFKRKHSAVESAINGLENHGLDRCPDHGIQGFKRYVGLSVLARNLQIMGHNIQQKGLKQLQRFEQRKAA</sequence>
<dbReference type="PATRIC" id="fig|1286635.3.peg.1042"/>
<dbReference type="EMBL" id="APJX01000002">
    <property type="protein sequence ID" value="EMS80387.1"/>
    <property type="molecule type" value="Genomic_DNA"/>
</dbReference>
<dbReference type="EMBL" id="APJX01000014">
    <property type="protein sequence ID" value="EMS77543.1"/>
    <property type="molecule type" value="Genomic_DNA"/>
</dbReference>
<protein>
    <submittedName>
        <fullName evidence="3">Transposase, IS4 family</fullName>
    </submittedName>
</protein>
<accession>S0FR26</accession>
<evidence type="ECO:0000313" key="4">
    <source>
        <dbReference type="Proteomes" id="UP000014216"/>
    </source>
</evidence>
<comment type="caution">
    <text evidence="1">The sequence shown here is derived from an EMBL/GenBank/DDBJ whole genome shotgun (WGS) entry which is preliminary data.</text>
</comment>